<name>A0ABY5IMR9_9FLAO</name>
<dbReference type="Pfam" id="PF21347">
    <property type="entry name" value="DUF3108_like"/>
    <property type="match status" value="1"/>
</dbReference>
<keyword evidence="3" id="KW-1185">Reference proteome</keyword>
<evidence type="ECO:0000313" key="3">
    <source>
        <dbReference type="Proteomes" id="UP001059844"/>
    </source>
</evidence>
<dbReference type="Proteomes" id="UP001059844">
    <property type="component" value="Chromosome"/>
</dbReference>
<dbReference type="RefSeq" id="WP_256549588.1">
    <property type="nucleotide sequence ID" value="NZ_CP101751.1"/>
</dbReference>
<feature type="domain" description="DUF3108" evidence="1">
    <location>
        <begin position="33"/>
        <end position="215"/>
    </location>
</feature>
<dbReference type="Gene3D" id="2.40.360.20">
    <property type="match status" value="1"/>
</dbReference>
<evidence type="ECO:0000259" key="1">
    <source>
        <dbReference type="Pfam" id="PF21347"/>
    </source>
</evidence>
<dbReference type="EMBL" id="CP101751">
    <property type="protein sequence ID" value="UUC43919.1"/>
    <property type="molecule type" value="Genomic_DNA"/>
</dbReference>
<evidence type="ECO:0000313" key="2">
    <source>
        <dbReference type="EMBL" id="UUC43919.1"/>
    </source>
</evidence>
<reference evidence="2" key="1">
    <citation type="submission" date="2022-07" db="EMBL/GenBank/DDBJ databases">
        <title>Isolation, identification, and degradation of a PFOSA degrading strain from sewage treatment plant.</title>
        <authorList>
            <person name="Zhang L."/>
            <person name="Huo Y."/>
        </authorList>
    </citation>
    <scope>NUCLEOTIDE SEQUENCE</scope>
    <source>
        <strain evidence="2">C1</strain>
    </source>
</reference>
<accession>A0ABY5IMR9</accession>
<protein>
    <submittedName>
        <fullName evidence="2">DUF3108 domain-containing protein</fullName>
    </submittedName>
</protein>
<dbReference type="InterPro" id="IPR049279">
    <property type="entry name" value="DUF3108-like"/>
</dbReference>
<gene>
    <name evidence="2" type="ORF">NOX80_09760</name>
</gene>
<sequence>MKALSVFLLFLIYSFIKNSNDCSSCYYFKNNNEITFMKYNAKGEKIGKEIALVEKIDAGKSGYKLMKYDKNDTFKEESFATVTCTNDALKIGFQIPNEVADNSGSAYYMYPSAMKVGQLLEGSISFAVKTKVNGKKTDISFSVKDRKVVDTEKVTIPYGTYDCYKIQYNLTVKFKVIGIAIPMNLKIIEWFSPGFGVVKTEAYNKDGNLEETSVLTSIRIKK</sequence>
<proteinExistence type="predicted"/>
<organism evidence="2 3">
    <name type="scientific">Flavobacterium cerinum</name>
    <dbReference type="NCBI Taxonomy" id="2502784"/>
    <lineage>
        <taxon>Bacteria</taxon>
        <taxon>Pseudomonadati</taxon>
        <taxon>Bacteroidota</taxon>
        <taxon>Flavobacteriia</taxon>
        <taxon>Flavobacteriales</taxon>
        <taxon>Flavobacteriaceae</taxon>
        <taxon>Flavobacterium</taxon>
    </lineage>
</organism>